<sequence length="143" mass="15954">MIKNNVIKILFSVVVAITSCVVFVKGHVANVSGASLSAKNEYLEIVRSGLPDGVLVQDIINFEDARSIGDNAAYSYVLSIQNELLGLGMIIYCVVVLLSRSAFYGFVSTIPFWGFLFVFSNWPFYAFIMMALGFNFIHKRFVF</sequence>
<evidence type="ECO:0008006" key="4">
    <source>
        <dbReference type="Google" id="ProtNLM"/>
    </source>
</evidence>
<dbReference type="PROSITE" id="PS51257">
    <property type="entry name" value="PROKAR_LIPOPROTEIN"/>
    <property type="match status" value="1"/>
</dbReference>
<evidence type="ECO:0000313" key="2">
    <source>
        <dbReference type="EMBL" id="GAA4875614.1"/>
    </source>
</evidence>
<evidence type="ECO:0000313" key="3">
    <source>
        <dbReference type="Proteomes" id="UP001499988"/>
    </source>
</evidence>
<keyword evidence="1" id="KW-0812">Transmembrane</keyword>
<gene>
    <name evidence="2" type="ORF">GCM10023333_06130</name>
</gene>
<dbReference type="RefSeq" id="WP_345333287.1">
    <property type="nucleotide sequence ID" value="NZ_BAABJZ010000006.1"/>
</dbReference>
<keyword evidence="1" id="KW-0472">Membrane</keyword>
<keyword evidence="1" id="KW-1133">Transmembrane helix</keyword>
<keyword evidence="3" id="KW-1185">Reference proteome</keyword>
<reference evidence="3" key="1">
    <citation type="journal article" date="2019" name="Int. J. Syst. Evol. Microbiol.">
        <title>The Global Catalogue of Microorganisms (GCM) 10K type strain sequencing project: providing services to taxonomists for standard genome sequencing and annotation.</title>
        <authorList>
            <consortium name="The Broad Institute Genomics Platform"/>
            <consortium name="The Broad Institute Genome Sequencing Center for Infectious Disease"/>
            <person name="Wu L."/>
            <person name="Ma J."/>
        </authorList>
    </citation>
    <scope>NUCLEOTIDE SEQUENCE [LARGE SCALE GENOMIC DNA]</scope>
    <source>
        <strain evidence="3">JCM 18401</strain>
    </source>
</reference>
<evidence type="ECO:0000256" key="1">
    <source>
        <dbReference type="SAM" id="Phobius"/>
    </source>
</evidence>
<feature type="transmembrane region" description="Helical" evidence="1">
    <location>
        <begin position="6"/>
        <end position="24"/>
    </location>
</feature>
<dbReference type="EMBL" id="BAABJZ010000006">
    <property type="protein sequence ID" value="GAA4875614.1"/>
    <property type="molecule type" value="Genomic_DNA"/>
</dbReference>
<name>A0ABP9EID2_9GAMM</name>
<organism evidence="2 3">
    <name type="scientific">Ferrimonas pelagia</name>
    <dbReference type="NCBI Taxonomy" id="1177826"/>
    <lineage>
        <taxon>Bacteria</taxon>
        <taxon>Pseudomonadati</taxon>
        <taxon>Pseudomonadota</taxon>
        <taxon>Gammaproteobacteria</taxon>
        <taxon>Alteromonadales</taxon>
        <taxon>Ferrimonadaceae</taxon>
        <taxon>Ferrimonas</taxon>
    </lineage>
</organism>
<accession>A0ABP9EID2</accession>
<protein>
    <recommendedName>
        <fullName evidence="4">Lipoprotein</fullName>
    </recommendedName>
</protein>
<dbReference type="Proteomes" id="UP001499988">
    <property type="component" value="Unassembled WGS sequence"/>
</dbReference>
<proteinExistence type="predicted"/>
<comment type="caution">
    <text evidence="2">The sequence shown here is derived from an EMBL/GenBank/DDBJ whole genome shotgun (WGS) entry which is preliminary data.</text>
</comment>
<feature type="transmembrane region" description="Helical" evidence="1">
    <location>
        <begin position="84"/>
        <end position="106"/>
    </location>
</feature>
<feature type="transmembrane region" description="Helical" evidence="1">
    <location>
        <begin position="112"/>
        <end position="137"/>
    </location>
</feature>